<comment type="caution">
    <text evidence="2">The sequence shown here is derived from an EMBL/GenBank/DDBJ whole genome shotgun (WGS) entry which is preliminary data.</text>
</comment>
<dbReference type="Proteomes" id="UP001054945">
    <property type="component" value="Unassembled WGS sequence"/>
</dbReference>
<dbReference type="AlphaFoldDB" id="A0AAV4VRK8"/>
<name>A0AAV4VRK8_CAEEX</name>
<evidence type="ECO:0000256" key="1">
    <source>
        <dbReference type="SAM" id="MobiDB-lite"/>
    </source>
</evidence>
<accession>A0AAV4VRK8</accession>
<dbReference type="EMBL" id="BPLR01014915">
    <property type="protein sequence ID" value="GIY72229.1"/>
    <property type="molecule type" value="Genomic_DNA"/>
</dbReference>
<evidence type="ECO:0000313" key="2">
    <source>
        <dbReference type="EMBL" id="GIY72229.1"/>
    </source>
</evidence>
<feature type="region of interest" description="Disordered" evidence="1">
    <location>
        <begin position="43"/>
        <end position="68"/>
    </location>
</feature>
<proteinExistence type="predicted"/>
<protein>
    <submittedName>
        <fullName evidence="2">Uncharacterized protein</fullName>
    </submittedName>
</protein>
<evidence type="ECO:0000313" key="3">
    <source>
        <dbReference type="Proteomes" id="UP001054945"/>
    </source>
</evidence>
<keyword evidence="3" id="KW-1185">Reference proteome</keyword>
<feature type="region of interest" description="Disordered" evidence="1">
    <location>
        <begin position="100"/>
        <end position="166"/>
    </location>
</feature>
<sequence length="166" mass="18155">MSRTSLSYLSVLQTLPCSEKIILPFASHTKTWRLKKGSSSPRASLRKLASFPSSESNSRLKRKTSGNSVDDELGVAELEYRLVKEEMALLTLQEKHWESAQLKSTDVQSDRSPLDPCGSLRSVRPHHCRGGSQAEAGAHLRGGQAQQSRGGEGHGRPAHRQVAKGV</sequence>
<feature type="compositionally biased region" description="Basic residues" evidence="1">
    <location>
        <begin position="156"/>
        <end position="166"/>
    </location>
</feature>
<organism evidence="2 3">
    <name type="scientific">Caerostris extrusa</name>
    <name type="common">Bark spider</name>
    <name type="synonym">Caerostris bankana</name>
    <dbReference type="NCBI Taxonomy" id="172846"/>
    <lineage>
        <taxon>Eukaryota</taxon>
        <taxon>Metazoa</taxon>
        <taxon>Ecdysozoa</taxon>
        <taxon>Arthropoda</taxon>
        <taxon>Chelicerata</taxon>
        <taxon>Arachnida</taxon>
        <taxon>Araneae</taxon>
        <taxon>Araneomorphae</taxon>
        <taxon>Entelegynae</taxon>
        <taxon>Araneoidea</taxon>
        <taxon>Araneidae</taxon>
        <taxon>Caerostris</taxon>
    </lineage>
</organism>
<gene>
    <name evidence="2" type="ORF">CEXT_738301</name>
</gene>
<reference evidence="2 3" key="1">
    <citation type="submission" date="2021-06" db="EMBL/GenBank/DDBJ databases">
        <title>Caerostris extrusa draft genome.</title>
        <authorList>
            <person name="Kono N."/>
            <person name="Arakawa K."/>
        </authorList>
    </citation>
    <scope>NUCLEOTIDE SEQUENCE [LARGE SCALE GENOMIC DNA]</scope>
</reference>